<evidence type="ECO:0000259" key="16">
    <source>
        <dbReference type="Pfam" id="PF00849"/>
    </source>
</evidence>
<organism evidence="17 18">
    <name type="scientific">Gilvimarinus japonicus</name>
    <dbReference type="NCBI Taxonomy" id="1796469"/>
    <lineage>
        <taxon>Bacteria</taxon>
        <taxon>Pseudomonadati</taxon>
        <taxon>Pseudomonadota</taxon>
        <taxon>Gammaproteobacteria</taxon>
        <taxon>Cellvibrionales</taxon>
        <taxon>Cellvibrionaceae</taxon>
        <taxon>Gilvimarinus</taxon>
    </lineage>
</organism>
<dbReference type="InterPro" id="IPR050188">
    <property type="entry name" value="RluA_PseudoU_synthase"/>
</dbReference>
<dbReference type="GO" id="GO:0016853">
    <property type="term" value="F:isomerase activity"/>
    <property type="evidence" value="ECO:0007669"/>
    <property type="project" value="UniProtKB-KW"/>
</dbReference>
<dbReference type="RefSeq" id="WP_382415352.1">
    <property type="nucleotide sequence ID" value="NZ_AP031500.1"/>
</dbReference>
<dbReference type="InterPro" id="IPR020103">
    <property type="entry name" value="PsdUridine_synth_cat_dom_sf"/>
</dbReference>
<evidence type="ECO:0000256" key="12">
    <source>
        <dbReference type="ARBA" id="ARBA00042372"/>
    </source>
</evidence>
<evidence type="ECO:0000256" key="7">
    <source>
        <dbReference type="ARBA" id="ARBA00037305"/>
    </source>
</evidence>
<comment type="caution">
    <text evidence="17">The sequence shown here is derived from an EMBL/GenBank/DDBJ whole genome shotgun (WGS) entry which is preliminary data.</text>
</comment>
<evidence type="ECO:0000256" key="3">
    <source>
        <dbReference type="ARBA" id="ARBA00022694"/>
    </source>
</evidence>
<dbReference type="EC" id="5.4.99.29" evidence="9"/>
<dbReference type="EC" id="5.4.99.28" evidence="8"/>
<dbReference type="InterPro" id="IPR006145">
    <property type="entry name" value="PsdUridine_synth_RsuA/RluA"/>
</dbReference>
<dbReference type="Gene3D" id="3.30.2350.10">
    <property type="entry name" value="Pseudouridine synthase"/>
    <property type="match status" value="1"/>
</dbReference>
<evidence type="ECO:0000256" key="9">
    <source>
        <dbReference type="ARBA" id="ARBA00038945"/>
    </source>
</evidence>
<dbReference type="Proteomes" id="UP001595548">
    <property type="component" value="Unassembled WGS sequence"/>
</dbReference>
<keyword evidence="2" id="KW-0698">rRNA processing</keyword>
<dbReference type="InterPro" id="IPR006224">
    <property type="entry name" value="PsdUridine_synth_RluA-like_CS"/>
</dbReference>
<dbReference type="CDD" id="cd02869">
    <property type="entry name" value="PseudoU_synth_RluA_like"/>
    <property type="match status" value="1"/>
</dbReference>
<comment type="function">
    <text evidence="7">Dual specificity enzyme that catalyzes the synthesis of pseudouridine from uracil-746 in 23S ribosomal RNA and from uracil-32 in the anticodon stem and loop of transfer RNAs.</text>
</comment>
<evidence type="ECO:0000256" key="13">
    <source>
        <dbReference type="ARBA" id="ARBA00042844"/>
    </source>
</evidence>
<keyword evidence="4 17" id="KW-0413">Isomerase</keyword>
<comment type="catalytic activity">
    <reaction evidence="5">
        <text>uridine(32) in tRNA = pseudouridine(32) in tRNA</text>
        <dbReference type="Rhea" id="RHEA:42544"/>
        <dbReference type="Rhea" id="RHEA-COMP:10107"/>
        <dbReference type="Rhea" id="RHEA-COMP:10108"/>
        <dbReference type="ChEBI" id="CHEBI:65314"/>
        <dbReference type="ChEBI" id="CHEBI:65315"/>
        <dbReference type="EC" id="5.4.99.28"/>
    </reaction>
</comment>
<evidence type="ECO:0000313" key="17">
    <source>
        <dbReference type="EMBL" id="MFC3154890.1"/>
    </source>
</evidence>
<evidence type="ECO:0000256" key="14">
    <source>
        <dbReference type="ARBA" id="ARBA00042883"/>
    </source>
</evidence>
<accession>A0ABV7HM06</accession>
<gene>
    <name evidence="17" type="ORF">ACFOEB_06705</name>
</gene>
<reference evidence="18" key="1">
    <citation type="journal article" date="2019" name="Int. J. Syst. Evol. Microbiol.">
        <title>The Global Catalogue of Microorganisms (GCM) 10K type strain sequencing project: providing services to taxonomists for standard genome sequencing and annotation.</title>
        <authorList>
            <consortium name="The Broad Institute Genomics Platform"/>
            <consortium name="The Broad Institute Genome Sequencing Center for Infectious Disease"/>
            <person name="Wu L."/>
            <person name="Ma J."/>
        </authorList>
    </citation>
    <scope>NUCLEOTIDE SEQUENCE [LARGE SCALE GENOMIC DNA]</scope>
    <source>
        <strain evidence="18">KCTC 52141</strain>
    </source>
</reference>
<keyword evidence="18" id="KW-1185">Reference proteome</keyword>
<dbReference type="EMBL" id="JBHRTL010000006">
    <property type="protein sequence ID" value="MFC3154890.1"/>
    <property type="molecule type" value="Genomic_DNA"/>
</dbReference>
<evidence type="ECO:0000256" key="4">
    <source>
        <dbReference type="ARBA" id="ARBA00023235"/>
    </source>
</evidence>
<feature type="domain" description="Pseudouridine synthase RsuA/RluA-like" evidence="16">
    <location>
        <begin position="27"/>
        <end position="175"/>
    </location>
</feature>
<evidence type="ECO:0000256" key="15">
    <source>
        <dbReference type="ARBA" id="ARBA00043143"/>
    </source>
</evidence>
<evidence type="ECO:0000256" key="8">
    <source>
        <dbReference type="ARBA" id="ARBA00038944"/>
    </source>
</evidence>
<dbReference type="Pfam" id="PF00849">
    <property type="entry name" value="PseudoU_synth_2"/>
    <property type="match status" value="1"/>
</dbReference>
<protein>
    <recommendedName>
        <fullName evidence="10">Dual-specificity RNA pseudouridine synthase RluA</fullName>
        <ecNumber evidence="8">5.4.99.28</ecNumber>
        <ecNumber evidence="9">5.4.99.29</ecNumber>
    </recommendedName>
    <alternativeName>
        <fullName evidence="11">23S rRNA pseudouridine(746) synthase</fullName>
    </alternativeName>
    <alternativeName>
        <fullName evidence="14">Ribosomal large subunit pseudouridine synthase A</fullName>
    </alternativeName>
    <alternativeName>
        <fullName evidence="13">rRNA pseudouridylate synthase A</fullName>
    </alternativeName>
    <alternativeName>
        <fullName evidence="15">rRNA-uridine isomerase A</fullName>
    </alternativeName>
    <alternativeName>
        <fullName evidence="12">tRNA pseudouridine(32) synthase</fullName>
    </alternativeName>
</protein>
<proteinExistence type="inferred from homology"/>
<sequence length="224" mass="24783">MNSPIDHLAVLPKCSEPVDILREEEGFVLVAKPAGLLSVPGRNRANYDCVLARLQLEYVNASMVHRLDFDTSGVMVVARHKRAHAAIARQFEQRETRKTYIAVVSGELPSEDGEIALAIAPDKQNRPRYKVCEQTGKPSLTRYHRLSYDSVTDTSRVALYPVTGRSHQLRVHLSAIGHPILGCQFYAPDAIRAAAPRLLLHAAELEFVSPDDGSTVCGRVECPF</sequence>
<evidence type="ECO:0000256" key="5">
    <source>
        <dbReference type="ARBA" id="ARBA00036184"/>
    </source>
</evidence>
<comment type="similarity">
    <text evidence="1">Belongs to the pseudouridine synthase RluA family.</text>
</comment>
<name>A0ABV7HM06_9GAMM</name>
<dbReference type="SUPFAM" id="SSF55120">
    <property type="entry name" value="Pseudouridine synthase"/>
    <property type="match status" value="1"/>
</dbReference>
<evidence type="ECO:0000256" key="6">
    <source>
        <dbReference type="ARBA" id="ARBA00036916"/>
    </source>
</evidence>
<evidence type="ECO:0000256" key="1">
    <source>
        <dbReference type="ARBA" id="ARBA00010876"/>
    </source>
</evidence>
<evidence type="ECO:0000313" key="18">
    <source>
        <dbReference type="Proteomes" id="UP001595548"/>
    </source>
</evidence>
<dbReference type="PANTHER" id="PTHR21600">
    <property type="entry name" value="MITOCHONDRIAL RNA PSEUDOURIDINE SYNTHASE"/>
    <property type="match status" value="1"/>
</dbReference>
<evidence type="ECO:0000256" key="10">
    <source>
        <dbReference type="ARBA" id="ARBA00039988"/>
    </source>
</evidence>
<dbReference type="PANTHER" id="PTHR21600:SF91">
    <property type="entry name" value="DUAL-SPECIFICITY RNA PSEUDOURIDINE SYNTHASE RLUA"/>
    <property type="match status" value="1"/>
</dbReference>
<evidence type="ECO:0000256" key="11">
    <source>
        <dbReference type="ARBA" id="ARBA00041266"/>
    </source>
</evidence>
<dbReference type="PROSITE" id="PS01129">
    <property type="entry name" value="PSI_RLU"/>
    <property type="match status" value="1"/>
</dbReference>
<comment type="catalytic activity">
    <reaction evidence="6">
        <text>uridine(746) in 23S rRNA = pseudouridine(746) in 23S rRNA</text>
        <dbReference type="Rhea" id="RHEA:42548"/>
        <dbReference type="Rhea" id="RHEA-COMP:10109"/>
        <dbReference type="Rhea" id="RHEA-COMP:10110"/>
        <dbReference type="ChEBI" id="CHEBI:65314"/>
        <dbReference type="ChEBI" id="CHEBI:65315"/>
        <dbReference type="EC" id="5.4.99.29"/>
    </reaction>
</comment>
<keyword evidence="3" id="KW-0819">tRNA processing</keyword>
<evidence type="ECO:0000256" key="2">
    <source>
        <dbReference type="ARBA" id="ARBA00022552"/>
    </source>
</evidence>